<name>A0A1F8FW17_9BACT</name>
<comment type="caution">
    <text evidence="1">The sequence shown here is derived from an EMBL/GenBank/DDBJ whole genome shotgun (WGS) entry which is preliminary data.</text>
</comment>
<sequence>MADEQRVWRCIGCGIEYEPQEGKPDLRKVARGLGESEFQTINPRTKCCQVATYRPERKKK</sequence>
<accession>A0A1F8FW17</accession>
<gene>
    <name evidence="1" type="ORF">A3C81_01425</name>
</gene>
<dbReference type="Proteomes" id="UP000177796">
    <property type="component" value="Unassembled WGS sequence"/>
</dbReference>
<proteinExistence type="predicted"/>
<reference evidence="1 2" key="1">
    <citation type="journal article" date="2016" name="Nat. Commun.">
        <title>Thousands of microbial genomes shed light on interconnected biogeochemical processes in an aquifer system.</title>
        <authorList>
            <person name="Anantharaman K."/>
            <person name="Brown C.T."/>
            <person name="Hug L.A."/>
            <person name="Sharon I."/>
            <person name="Castelle C.J."/>
            <person name="Probst A.J."/>
            <person name="Thomas B.C."/>
            <person name="Singh A."/>
            <person name="Wilkins M.J."/>
            <person name="Karaoz U."/>
            <person name="Brodie E.L."/>
            <person name="Williams K.H."/>
            <person name="Hubbard S.S."/>
            <person name="Banfield J.F."/>
        </authorList>
    </citation>
    <scope>NUCLEOTIDE SEQUENCE [LARGE SCALE GENOMIC DNA]</scope>
</reference>
<protein>
    <submittedName>
        <fullName evidence="1">Uncharacterized protein</fullName>
    </submittedName>
</protein>
<organism evidence="1 2">
    <name type="scientific">Candidatus Yanofskybacteria bacterium RIFCSPHIGHO2_02_FULL_46_19</name>
    <dbReference type="NCBI Taxonomy" id="1802684"/>
    <lineage>
        <taxon>Bacteria</taxon>
        <taxon>Candidatus Yanofskyibacteriota</taxon>
    </lineage>
</organism>
<evidence type="ECO:0000313" key="2">
    <source>
        <dbReference type="Proteomes" id="UP000177796"/>
    </source>
</evidence>
<dbReference type="EMBL" id="MGJY01000008">
    <property type="protein sequence ID" value="OGN16626.1"/>
    <property type="molecule type" value="Genomic_DNA"/>
</dbReference>
<evidence type="ECO:0000313" key="1">
    <source>
        <dbReference type="EMBL" id="OGN16626.1"/>
    </source>
</evidence>
<dbReference type="AlphaFoldDB" id="A0A1F8FW17"/>